<dbReference type="Proteomes" id="UP000326170">
    <property type="component" value="Chromosome"/>
</dbReference>
<dbReference type="Pfam" id="PF01841">
    <property type="entry name" value="Transglut_core"/>
    <property type="match status" value="1"/>
</dbReference>
<dbReference type="AlphaFoldDB" id="A0A5P9P2S9"/>
<keyword evidence="5" id="KW-1185">Reference proteome</keyword>
<dbReference type="PANTHER" id="PTHR42736:SF1">
    <property type="entry name" value="PROTEIN-GLUTAMINE GAMMA-GLUTAMYLTRANSFERASE"/>
    <property type="match status" value="1"/>
</dbReference>
<gene>
    <name evidence="4" type="ORF">GCU68_07695</name>
</gene>
<dbReference type="OrthoDB" id="18481at2157"/>
<dbReference type="Gene3D" id="3.10.620.30">
    <property type="match status" value="1"/>
</dbReference>
<dbReference type="GeneID" id="42300921"/>
<evidence type="ECO:0000313" key="5">
    <source>
        <dbReference type="Proteomes" id="UP000326170"/>
    </source>
</evidence>
<feature type="transmembrane region" description="Helical" evidence="2">
    <location>
        <begin position="83"/>
        <end position="100"/>
    </location>
</feature>
<dbReference type="InterPro" id="IPR021878">
    <property type="entry name" value="TgpA_N"/>
</dbReference>
<accession>A0A5P9P2S9</accession>
<dbReference type="SUPFAM" id="SSF54001">
    <property type="entry name" value="Cysteine proteinases"/>
    <property type="match status" value="1"/>
</dbReference>
<feature type="transmembrane region" description="Helical" evidence="2">
    <location>
        <begin position="158"/>
        <end position="175"/>
    </location>
</feature>
<feature type="transmembrane region" description="Helical" evidence="2">
    <location>
        <begin position="211"/>
        <end position="231"/>
    </location>
</feature>
<dbReference type="KEGG" id="nas:GCU68_07695"/>
<dbReference type="InterPro" id="IPR038765">
    <property type="entry name" value="Papain-like_cys_pep_sf"/>
</dbReference>
<feature type="transmembrane region" description="Helical" evidence="2">
    <location>
        <begin position="181"/>
        <end position="199"/>
    </location>
</feature>
<feature type="transmembrane region" description="Helical" evidence="2">
    <location>
        <begin position="134"/>
        <end position="153"/>
    </location>
</feature>
<feature type="compositionally biased region" description="Acidic residues" evidence="1">
    <location>
        <begin position="559"/>
        <end position="595"/>
    </location>
</feature>
<keyword evidence="2" id="KW-0472">Membrane</keyword>
<dbReference type="RefSeq" id="WP_152940406.1">
    <property type="nucleotide sequence ID" value="NZ_CP045488.1"/>
</dbReference>
<evidence type="ECO:0000256" key="1">
    <source>
        <dbReference type="SAM" id="MobiDB-lite"/>
    </source>
</evidence>
<feature type="region of interest" description="Disordered" evidence="1">
    <location>
        <begin position="526"/>
        <end position="622"/>
    </location>
</feature>
<feature type="domain" description="Transglutaminase-like" evidence="3">
    <location>
        <begin position="457"/>
        <end position="527"/>
    </location>
</feature>
<protein>
    <submittedName>
        <fullName evidence="4">DUF4129 domain-containing protein</fullName>
    </submittedName>
</protein>
<name>A0A5P9P2S9_9EURY</name>
<evidence type="ECO:0000313" key="4">
    <source>
        <dbReference type="EMBL" id="QFU82412.1"/>
    </source>
</evidence>
<reference evidence="4 5" key="1">
    <citation type="journal article" date="2007" name="Int. J. Syst. Evol. Microbiol.">
        <title>Natronorubrum sulfidifaciens sp. nov., an extremely haloalkaliphilic archaeon isolated from Aiding salt lake in Xin-Jiang, China.</title>
        <authorList>
            <person name="Cui H.L."/>
            <person name="Tohty D."/>
            <person name="Liu H.C."/>
            <person name="Liu S.J."/>
            <person name="Oren A."/>
            <person name="Zhou P.J."/>
        </authorList>
    </citation>
    <scope>NUCLEOTIDE SEQUENCE [LARGE SCALE GENOMIC DNA]</scope>
    <source>
        <strain evidence="4 5">7-3</strain>
    </source>
</reference>
<dbReference type="InterPro" id="IPR025403">
    <property type="entry name" value="TgpA-like_C"/>
</dbReference>
<keyword evidence="2" id="KW-0812">Transmembrane</keyword>
<feature type="transmembrane region" description="Helical" evidence="2">
    <location>
        <begin position="59"/>
        <end position="77"/>
    </location>
</feature>
<evidence type="ECO:0000259" key="3">
    <source>
        <dbReference type="SMART" id="SM00460"/>
    </source>
</evidence>
<dbReference type="EMBL" id="CP045488">
    <property type="protein sequence ID" value="QFU82412.1"/>
    <property type="molecule type" value="Genomic_DNA"/>
</dbReference>
<dbReference type="Pfam" id="PF13559">
    <property type="entry name" value="DUF4129"/>
    <property type="match status" value="1"/>
</dbReference>
<evidence type="ECO:0000256" key="2">
    <source>
        <dbReference type="SAM" id="Phobius"/>
    </source>
</evidence>
<feature type="transmembrane region" description="Helical" evidence="2">
    <location>
        <begin position="107"/>
        <end position="128"/>
    </location>
</feature>
<dbReference type="InterPro" id="IPR052901">
    <property type="entry name" value="Bact_TGase-like"/>
</dbReference>
<dbReference type="Pfam" id="PF11992">
    <property type="entry name" value="TgpA_N"/>
    <property type="match status" value="1"/>
</dbReference>
<dbReference type="PANTHER" id="PTHR42736">
    <property type="entry name" value="PROTEIN-GLUTAMINE GAMMA-GLUTAMYLTRANSFERASE"/>
    <property type="match status" value="1"/>
</dbReference>
<organism evidence="4 5">
    <name type="scientific">Natronorubrum aibiense</name>
    <dbReference type="NCBI Taxonomy" id="348826"/>
    <lineage>
        <taxon>Archaea</taxon>
        <taxon>Methanobacteriati</taxon>
        <taxon>Methanobacteriota</taxon>
        <taxon>Stenosarchaea group</taxon>
        <taxon>Halobacteria</taxon>
        <taxon>Halobacteriales</taxon>
        <taxon>Natrialbaceae</taxon>
        <taxon>Natronorubrum</taxon>
    </lineage>
</organism>
<dbReference type="InterPro" id="IPR002931">
    <property type="entry name" value="Transglutaminase-like"/>
</dbReference>
<keyword evidence="2" id="KW-1133">Transmembrane helix</keyword>
<feature type="compositionally biased region" description="Basic and acidic residues" evidence="1">
    <location>
        <begin position="532"/>
        <end position="546"/>
    </location>
</feature>
<proteinExistence type="predicted"/>
<sequence>MSAPSDSHAGDRTIRLDLEQTTGTGPFRLLAIGCVLLLTASYVSVLYDVTRVVGGTRELLALVGAVLAAATVLTWTIRPRTATIGAAAAGVAGFAYYLEYTGVGVGVVRSAGGAILADTAALAAGLPLLRMVEAGVWALAFVPAPVFLSWYLAVRGRYALGVVPGGAALVFLVLTGDAGTAVTLVGMLAAIGAVGFGELERRGGSITHADLLAALFALIVVLSLSVTFVPAGPDATGQFTASDPGTLEGTMDFASEQSGIGGPVELSPEVRFTVQSERESYWRTGVYDRYTGDGWIRTGENVAYEDRIQEPPGEYDRVRQVVTAETDLGVLPTAPQPLAIEGDLAEHAEVSRHGQVHPESPVLEGDQYAVESAIVDPDPDQLRNAGTDYPEPITDDFDYLQTPADSSSEFEARAESLTADAETPYDKAVAIERHLRSSKGYSLDVERPDGDISEAFLFEMEEGYCVYFATTMVQLLRAEDIPARYVTGYTSGQQVSDDEYVVRGTDAHAWVEVYFPGHGWIPFDPTPGDSRASLHGDRVEQAREDGAENVDTNSSADDPVSEPETESETEALEPDDPEEPSGTESGLDEPDETEQNESSPEGSGADAEPTAPEAERDSAENTENGWDRLLALVTVSRETAAIGLVALVGLVAGVHRTEAIGRTRRTVGLYRQRRRDDPNEDVERAYRRLERLLAREYRPRAPSESARQYLDALATDPDHELDPRAKTVVDRYERAVYGGGVTQTAADETVAIVDDLTRAQLPVIGWQG</sequence>
<dbReference type="SMART" id="SM00460">
    <property type="entry name" value="TGc"/>
    <property type="match status" value="1"/>
</dbReference>
<feature type="transmembrane region" description="Helical" evidence="2">
    <location>
        <begin position="27"/>
        <end position="47"/>
    </location>
</feature>